<accession>A0AAD3TKN0</accession>
<protein>
    <recommendedName>
        <fullName evidence="2">FAF domain-containing protein</fullName>
    </recommendedName>
</protein>
<dbReference type="InterPro" id="IPR046431">
    <property type="entry name" value="FAF_dom"/>
</dbReference>
<feature type="domain" description="FAF" evidence="2">
    <location>
        <begin position="102"/>
        <end position="159"/>
    </location>
</feature>
<name>A0AAD3TKN0_NEPGR</name>
<dbReference type="InterPro" id="IPR021410">
    <property type="entry name" value="FAF"/>
</dbReference>
<organism evidence="3 4">
    <name type="scientific">Nepenthes gracilis</name>
    <name type="common">Slender pitcher plant</name>
    <dbReference type="NCBI Taxonomy" id="150966"/>
    <lineage>
        <taxon>Eukaryota</taxon>
        <taxon>Viridiplantae</taxon>
        <taxon>Streptophyta</taxon>
        <taxon>Embryophyta</taxon>
        <taxon>Tracheophyta</taxon>
        <taxon>Spermatophyta</taxon>
        <taxon>Magnoliopsida</taxon>
        <taxon>eudicotyledons</taxon>
        <taxon>Gunneridae</taxon>
        <taxon>Pentapetalae</taxon>
        <taxon>Caryophyllales</taxon>
        <taxon>Nepenthaceae</taxon>
        <taxon>Nepenthes</taxon>
    </lineage>
</organism>
<gene>
    <name evidence="3" type="ORF">Nepgr_033452</name>
</gene>
<reference evidence="3" key="1">
    <citation type="submission" date="2023-05" db="EMBL/GenBank/DDBJ databases">
        <title>Nepenthes gracilis genome sequencing.</title>
        <authorList>
            <person name="Fukushima K."/>
        </authorList>
    </citation>
    <scope>NUCLEOTIDE SEQUENCE</scope>
    <source>
        <strain evidence="3">SING2019-196</strain>
    </source>
</reference>
<dbReference type="PANTHER" id="PTHR33155">
    <property type="entry name" value="FANTASTIC FOUR-LIKE PROTEIN (DUF3049)"/>
    <property type="match status" value="1"/>
</dbReference>
<dbReference type="Proteomes" id="UP001279734">
    <property type="component" value="Unassembled WGS sequence"/>
</dbReference>
<keyword evidence="4" id="KW-1185">Reference proteome</keyword>
<dbReference type="Pfam" id="PF11250">
    <property type="entry name" value="FAF"/>
    <property type="match status" value="1"/>
</dbReference>
<sequence length="189" mass="21268">MHLGLREFISSGEETLHTPMKVHCYSIRSRPDPLSLSSSLSLLSSSSSFSSSFKMDDVIGTESGFHVGEALPTMKGVEKEVTATRERMSEGLISVIAKVEEEYPPTMPLLAQTVNMAAHMPWKLHRHYGDGKLRIEGERVKHHEYFEVCRDNGRLILNLVPLDYVVNLAYLQDGTDLSDKEEEEEDAMN</sequence>
<dbReference type="AlphaFoldDB" id="A0AAD3TKN0"/>
<dbReference type="PANTHER" id="PTHR33155:SF75">
    <property type="entry name" value="OS02G0750800 PROTEIN"/>
    <property type="match status" value="1"/>
</dbReference>
<evidence type="ECO:0000313" key="4">
    <source>
        <dbReference type="Proteomes" id="UP001279734"/>
    </source>
</evidence>
<comment type="similarity">
    <text evidence="1">Belongs to the fantastic four family.</text>
</comment>
<dbReference type="EMBL" id="BSYO01000040">
    <property type="protein sequence ID" value="GMH31608.1"/>
    <property type="molecule type" value="Genomic_DNA"/>
</dbReference>
<comment type="caution">
    <text evidence="3">The sequence shown here is derived from an EMBL/GenBank/DDBJ whole genome shotgun (WGS) entry which is preliminary data.</text>
</comment>
<proteinExistence type="inferred from homology"/>
<evidence type="ECO:0000256" key="1">
    <source>
        <dbReference type="ARBA" id="ARBA00008690"/>
    </source>
</evidence>
<evidence type="ECO:0000313" key="3">
    <source>
        <dbReference type="EMBL" id="GMH31608.1"/>
    </source>
</evidence>
<evidence type="ECO:0000259" key="2">
    <source>
        <dbReference type="Pfam" id="PF11250"/>
    </source>
</evidence>